<dbReference type="PANTHER" id="PTHR30290:SF64">
    <property type="entry name" value="ABC TRANSPORTER PERIPLASMIC BINDING PROTEIN"/>
    <property type="match status" value="1"/>
</dbReference>
<dbReference type="GO" id="GO:0042884">
    <property type="term" value="P:microcin transport"/>
    <property type="evidence" value="ECO:0007669"/>
    <property type="project" value="TreeGrafter"/>
</dbReference>
<dbReference type="InterPro" id="IPR006311">
    <property type="entry name" value="TAT_signal"/>
</dbReference>
<dbReference type="PIRSF" id="PIRSF002741">
    <property type="entry name" value="MppA"/>
    <property type="match status" value="1"/>
</dbReference>
<dbReference type="GO" id="GO:1904680">
    <property type="term" value="F:peptide transmembrane transporter activity"/>
    <property type="evidence" value="ECO:0007669"/>
    <property type="project" value="TreeGrafter"/>
</dbReference>
<evidence type="ECO:0000313" key="5">
    <source>
        <dbReference type="EMBL" id="RDV04455.1"/>
    </source>
</evidence>
<name>A0A371BA07_9BRAD</name>
<gene>
    <name evidence="5" type="ORF">DXH78_07655</name>
</gene>
<dbReference type="CDD" id="cd08497">
    <property type="entry name" value="MbnE-like"/>
    <property type="match status" value="1"/>
</dbReference>
<accession>A0A371BA07</accession>
<dbReference type="InterPro" id="IPR000914">
    <property type="entry name" value="SBP_5_dom"/>
</dbReference>
<evidence type="ECO:0000256" key="1">
    <source>
        <dbReference type="ARBA" id="ARBA00004418"/>
    </source>
</evidence>
<keyword evidence="6" id="KW-1185">Reference proteome</keyword>
<comment type="subcellular location">
    <subcellularLocation>
        <location evidence="1">Periplasm</location>
    </subcellularLocation>
</comment>
<evidence type="ECO:0000256" key="3">
    <source>
        <dbReference type="ARBA" id="ARBA00022729"/>
    </source>
</evidence>
<dbReference type="EMBL" id="QRGO01000001">
    <property type="protein sequence ID" value="RDV04455.1"/>
    <property type="molecule type" value="Genomic_DNA"/>
</dbReference>
<keyword evidence="3" id="KW-0732">Signal</keyword>
<dbReference type="SUPFAM" id="SSF53850">
    <property type="entry name" value="Periplasmic binding protein-like II"/>
    <property type="match status" value="1"/>
</dbReference>
<dbReference type="Gene3D" id="3.40.190.10">
    <property type="entry name" value="Periplasmic binding protein-like II"/>
    <property type="match status" value="1"/>
</dbReference>
<protein>
    <submittedName>
        <fullName evidence="5">ABC transporter substrate-binding protein</fullName>
    </submittedName>
</protein>
<reference evidence="6" key="1">
    <citation type="submission" date="2018-08" db="EMBL/GenBank/DDBJ databases">
        <authorList>
            <person name="Kim S.-J."/>
            <person name="Jung G.-Y."/>
        </authorList>
    </citation>
    <scope>NUCLEOTIDE SEQUENCE [LARGE SCALE GENOMIC DNA]</scope>
    <source>
        <strain evidence="6">GY_H</strain>
    </source>
</reference>
<dbReference type="Gene3D" id="3.10.105.10">
    <property type="entry name" value="Dipeptide-binding Protein, Domain 3"/>
    <property type="match status" value="1"/>
</dbReference>
<evidence type="ECO:0000259" key="4">
    <source>
        <dbReference type="Pfam" id="PF00496"/>
    </source>
</evidence>
<comment type="similarity">
    <text evidence="2">Belongs to the bacterial solute-binding protein 5 family.</text>
</comment>
<dbReference type="GO" id="GO:0015833">
    <property type="term" value="P:peptide transport"/>
    <property type="evidence" value="ECO:0007669"/>
    <property type="project" value="TreeGrafter"/>
</dbReference>
<dbReference type="InterPro" id="IPR030678">
    <property type="entry name" value="Peptide/Ni-bd"/>
</dbReference>
<dbReference type="Proteomes" id="UP000263993">
    <property type="component" value="Unassembled WGS sequence"/>
</dbReference>
<dbReference type="InterPro" id="IPR039424">
    <property type="entry name" value="SBP_5"/>
</dbReference>
<organism evidence="5 6">
    <name type="scientific">Undibacter mobilis</name>
    <dbReference type="NCBI Taxonomy" id="2292256"/>
    <lineage>
        <taxon>Bacteria</taxon>
        <taxon>Pseudomonadati</taxon>
        <taxon>Pseudomonadota</taxon>
        <taxon>Alphaproteobacteria</taxon>
        <taxon>Hyphomicrobiales</taxon>
        <taxon>Nitrobacteraceae</taxon>
        <taxon>Undibacter</taxon>
    </lineage>
</organism>
<dbReference type="GO" id="GO:0043190">
    <property type="term" value="C:ATP-binding cassette (ABC) transporter complex"/>
    <property type="evidence" value="ECO:0007669"/>
    <property type="project" value="InterPro"/>
</dbReference>
<dbReference type="RefSeq" id="WP_115516479.1">
    <property type="nucleotide sequence ID" value="NZ_QRGO01000001.1"/>
</dbReference>
<evidence type="ECO:0000256" key="2">
    <source>
        <dbReference type="ARBA" id="ARBA00005695"/>
    </source>
</evidence>
<dbReference type="Pfam" id="PF00496">
    <property type="entry name" value="SBP_bac_5"/>
    <property type="match status" value="1"/>
</dbReference>
<dbReference type="OrthoDB" id="9803988at2"/>
<evidence type="ECO:0000313" key="6">
    <source>
        <dbReference type="Proteomes" id="UP000263993"/>
    </source>
</evidence>
<feature type="domain" description="Solute-binding protein family 5" evidence="4">
    <location>
        <begin position="118"/>
        <end position="530"/>
    </location>
</feature>
<dbReference type="AlphaFoldDB" id="A0A371BA07"/>
<comment type="caution">
    <text evidence="5">The sequence shown here is derived from an EMBL/GenBank/DDBJ whole genome shotgun (WGS) entry which is preliminary data.</text>
</comment>
<dbReference type="PANTHER" id="PTHR30290">
    <property type="entry name" value="PERIPLASMIC BINDING COMPONENT OF ABC TRANSPORTER"/>
    <property type="match status" value="1"/>
</dbReference>
<sequence length="627" mass="71026">MKISRRSLLQSTAAAVAAPALGGIGALSFGGVAVAQDKPWKHGLSLFGDVKYPAGFKNFDYVNPAAPQGGIVRLGAFGTFDNFNEVVAMVKGNLAGGIGLLSESLMTQAFDEVSTEYGLLADGVRYADDYSWVTYRINAKARWHDGKPVTVDDVIFSFTTLKENRPDLAAYYNHVVKAEKTGEREITFTFDAPGNRELPHIVGQLTILPKHWWEGTDKSGNKRDVTATTLEPPLGSGPYRVKEFVPGRTIVFEKVADYWGKDLNVSIGTNNFVQIRYEYFRDLTVSLEGFKGDQIDWRTENSAKDWATAYDFPAVRDKKVVREEFPMTSVGVMQAFAFNIRRDKFKDARLRRAFNFVFDFDEMNRQLFYGQYKRIDSYFYGTELACSGVPQGLELDILNDVRAEVPAELFTQPYANPPGGGPEVLRNNLRSALMLMREAGYEIKDTKLVHTKTGERLKVEFLLQQPTFERVVLAYKASLERLGIEVSLRTVDTSQYENRLRQWDYDIIVSSWGQSLSPGNEQREFWGSKAADRPGSRNTIGIKNPAVDKLIERVIYAKTREELVAATHALDRVLLWNNYVVPQWSYPFQRTARWDRFGRPETLPKYAASAFPTIWWWDEAKAAKAKR</sequence>
<proteinExistence type="inferred from homology"/>
<dbReference type="GO" id="GO:0030288">
    <property type="term" value="C:outer membrane-bounded periplasmic space"/>
    <property type="evidence" value="ECO:0007669"/>
    <property type="project" value="TreeGrafter"/>
</dbReference>
<dbReference type="PROSITE" id="PS51318">
    <property type="entry name" value="TAT"/>
    <property type="match status" value="1"/>
</dbReference>